<comment type="similarity">
    <text evidence="5">Belongs to the bacterial solute-binding protein 9 family.</text>
</comment>
<dbReference type="OrthoDB" id="5296019at2"/>
<feature type="signal peptide" evidence="7">
    <location>
        <begin position="1"/>
        <end position="21"/>
    </location>
</feature>
<dbReference type="PRINTS" id="PR00690">
    <property type="entry name" value="ADHESNFAMILY"/>
</dbReference>
<dbReference type="PROSITE" id="PS51257">
    <property type="entry name" value="PROKAR_LIPOPROTEIN"/>
    <property type="match status" value="1"/>
</dbReference>
<evidence type="ECO:0000313" key="8">
    <source>
        <dbReference type="EMBL" id="TXK06624.1"/>
    </source>
</evidence>
<evidence type="ECO:0000256" key="2">
    <source>
        <dbReference type="ARBA" id="ARBA00022448"/>
    </source>
</evidence>
<dbReference type="PANTHER" id="PTHR42953:SF1">
    <property type="entry name" value="METAL-BINDING PROTEIN HI_0362-RELATED"/>
    <property type="match status" value="1"/>
</dbReference>
<evidence type="ECO:0000256" key="6">
    <source>
        <dbReference type="SAM" id="MobiDB-lite"/>
    </source>
</evidence>
<dbReference type="Pfam" id="PF01297">
    <property type="entry name" value="ZnuA"/>
    <property type="match status" value="1"/>
</dbReference>
<dbReference type="EMBL" id="VRSW01000001">
    <property type="protein sequence ID" value="TXK06624.1"/>
    <property type="molecule type" value="Genomic_DNA"/>
</dbReference>
<comment type="subcellular location">
    <subcellularLocation>
        <location evidence="1">Cell envelope</location>
    </subcellularLocation>
</comment>
<comment type="caution">
    <text evidence="8">The sequence shown here is derived from an EMBL/GenBank/DDBJ whole genome shotgun (WGS) entry which is preliminary data.</text>
</comment>
<dbReference type="GO" id="GO:0030313">
    <property type="term" value="C:cell envelope"/>
    <property type="evidence" value="ECO:0007669"/>
    <property type="project" value="UniProtKB-SubCell"/>
</dbReference>
<dbReference type="SUPFAM" id="SSF53807">
    <property type="entry name" value="Helical backbone' metal receptor"/>
    <property type="match status" value="1"/>
</dbReference>
<dbReference type="Proteomes" id="UP000321196">
    <property type="component" value="Unassembled WGS sequence"/>
</dbReference>
<sequence>MHRSAPLALIALSALTLAGCAATPAASEGKIQVVASTSVYGSIVEQIGGEHVDVTSLISSAAQDPHEYEPSSKDKLLINRADLVVSNGGGYDGFIAGLITSDDLPVIEAVDFAPDYPGNDEHDDVVDDEHDDVVVDEHAHDDETAAEHAEHEHDDATEEADTDDAAEETEVADGHDDHAGHNHIAGFNEHVWYDPAVIAGLATDVAEHLGELDPENAATYAQNAEALHAELDTLTDDIAAVAATQPHTHILVTEPVALRLTDLMGLHNSTPSAFLEAVEEGQDVAPATLLETLKVLEDDGIAAVIANTQTGGNETERIIDEAEAANIPVLEFAEVLPDGLTYVEWMAGNIDTLADALGAAS</sequence>
<name>A0A5C8HRG3_9MICO</name>
<evidence type="ECO:0000256" key="7">
    <source>
        <dbReference type="SAM" id="SignalP"/>
    </source>
</evidence>
<keyword evidence="2 5" id="KW-0813">Transport</keyword>
<feature type="region of interest" description="Disordered" evidence="6">
    <location>
        <begin position="141"/>
        <end position="182"/>
    </location>
</feature>
<dbReference type="PANTHER" id="PTHR42953">
    <property type="entry name" value="HIGH-AFFINITY ZINC UPTAKE SYSTEM PROTEIN ZNUA-RELATED"/>
    <property type="match status" value="1"/>
</dbReference>
<evidence type="ECO:0000313" key="9">
    <source>
        <dbReference type="Proteomes" id="UP000321196"/>
    </source>
</evidence>
<evidence type="ECO:0000256" key="5">
    <source>
        <dbReference type="RuleBase" id="RU003512"/>
    </source>
</evidence>
<protein>
    <submittedName>
        <fullName evidence="8">Metal ABC transporter substrate-binding protein</fullName>
    </submittedName>
</protein>
<organism evidence="8 9">
    <name type="scientific">Microbacterium mitrae</name>
    <dbReference type="NCBI Taxonomy" id="664640"/>
    <lineage>
        <taxon>Bacteria</taxon>
        <taxon>Bacillati</taxon>
        <taxon>Actinomycetota</taxon>
        <taxon>Actinomycetes</taxon>
        <taxon>Micrococcales</taxon>
        <taxon>Microbacteriaceae</taxon>
        <taxon>Microbacterium</taxon>
    </lineage>
</organism>
<evidence type="ECO:0000256" key="1">
    <source>
        <dbReference type="ARBA" id="ARBA00004196"/>
    </source>
</evidence>
<proteinExistence type="inferred from homology"/>
<feature type="compositionally biased region" description="Acidic residues" evidence="6">
    <location>
        <begin position="155"/>
        <end position="171"/>
    </location>
</feature>
<dbReference type="AlphaFoldDB" id="A0A5C8HRG3"/>
<evidence type="ECO:0000256" key="3">
    <source>
        <dbReference type="ARBA" id="ARBA00022723"/>
    </source>
</evidence>
<dbReference type="GO" id="GO:0030001">
    <property type="term" value="P:metal ion transport"/>
    <property type="evidence" value="ECO:0007669"/>
    <property type="project" value="InterPro"/>
</dbReference>
<dbReference type="InterPro" id="IPR006127">
    <property type="entry name" value="ZnuA-like"/>
</dbReference>
<keyword evidence="3" id="KW-0479">Metal-binding</keyword>
<reference evidence="8 9" key="1">
    <citation type="submission" date="2019-08" db="EMBL/GenBank/DDBJ databases">
        <authorList>
            <person name="Dong K."/>
        </authorList>
    </citation>
    <scope>NUCLEOTIDE SEQUENCE [LARGE SCALE GENOMIC DNA]</scope>
    <source>
        <strain evidence="8 9">M4-8</strain>
    </source>
</reference>
<feature type="compositionally biased region" description="Basic and acidic residues" evidence="6">
    <location>
        <begin position="141"/>
        <end position="154"/>
    </location>
</feature>
<dbReference type="GO" id="GO:0046872">
    <property type="term" value="F:metal ion binding"/>
    <property type="evidence" value="ECO:0007669"/>
    <property type="project" value="UniProtKB-KW"/>
</dbReference>
<gene>
    <name evidence="8" type="ORF">FVP60_06690</name>
</gene>
<feature type="chain" id="PRO_5038370926" evidence="7">
    <location>
        <begin position="22"/>
        <end position="361"/>
    </location>
</feature>
<accession>A0A5C8HRG3</accession>
<dbReference type="InterPro" id="IPR050492">
    <property type="entry name" value="Bact_metal-bind_prot9"/>
</dbReference>
<dbReference type="RefSeq" id="WP_147825428.1">
    <property type="nucleotide sequence ID" value="NZ_BAAARG010000001.1"/>
</dbReference>
<dbReference type="GO" id="GO:0007155">
    <property type="term" value="P:cell adhesion"/>
    <property type="evidence" value="ECO:0007669"/>
    <property type="project" value="InterPro"/>
</dbReference>
<keyword evidence="4 7" id="KW-0732">Signal</keyword>
<keyword evidence="9" id="KW-1185">Reference proteome</keyword>
<dbReference type="InterPro" id="IPR006128">
    <property type="entry name" value="Lipoprotein_PsaA-like"/>
</dbReference>
<evidence type="ECO:0000256" key="4">
    <source>
        <dbReference type="ARBA" id="ARBA00022729"/>
    </source>
</evidence>
<dbReference type="Gene3D" id="3.40.50.1980">
    <property type="entry name" value="Nitrogenase molybdenum iron protein domain"/>
    <property type="match status" value="2"/>
</dbReference>